<reference evidence="1" key="1">
    <citation type="submission" date="2023-06" db="EMBL/GenBank/DDBJ databases">
        <title>Two Chryseobacterium gambrini strains from China.</title>
        <authorList>
            <person name="Zeng J."/>
            <person name="Wu Y."/>
        </authorList>
    </citation>
    <scope>NUCLEOTIDE SEQUENCE</scope>
    <source>
        <strain evidence="1">SQ219</strain>
    </source>
</reference>
<protein>
    <submittedName>
        <fullName evidence="1">Uncharacterized protein</fullName>
    </submittedName>
</protein>
<dbReference type="RefSeq" id="WP_214588959.1">
    <property type="nucleotide sequence ID" value="NZ_JAUHGV010000002.1"/>
</dbReference>
<comment type="caution">
    <text evidence="1">The sequence shown here is derived from an EMBL/GenBank/DDBJ whole genome shotgun (WGS) entry which is preliminary data.</text>
</comment>
<sequence>MKSINFDNSHIYVGSLGRFNFRPSVDAVYLDVSIYFNDGSLSTANIEVINEDQIVLYVAFYSTAAGTLITDKVWVLESVEKSDVWKVTGKYNVS</sequence>
<dbReference type="AlphaFoldDB" id="A0AAJ1VJC3"/>
<dbReference type="Proteomes" id="UP001225933">
    <property type="component" value="Unassembled WGS sequence"/>
</dbReference>
<accession>A0AAJ1VJC3</accession>
<gene>
    <name evidence="1" type="ORF">QX233_03525</name>
</gene>
<evidence type="ECO:0000313" key="1">
    <source>
        <dbReference type="EMBL" id="MDN4011526.1"/>
    </source>
</evidence>
<name>A0AAJ1VJC3_9FLAO</name>
<proteinExistence type="predicted"/>
<organism evidence="1 2">
    <name type="scientific">Chryseobacterium gambrini</name>
    <dbReference type="NCBI Taxonomy" id="373672"/>
    <lineage>
        <taxon>Bacteria</taxon>
        <taxon>Pseudomonadati</taxon>
        <taxon>Bacteroidota</taxon>
        <taxon>Flavobacteriia</taxon>
        <taxon>Flavobacteriales</taxon>
        <taxon>Weeksellaceae</taxon>
        <taxon>Chryseobacterium group</taxon>
        <taxon>Chryseobacterium</taxon>
    </lineage>
</organism>
<dbReference type="EMBL" id="JAUHGV010000002">
    <property type="protein sequence ID" value="MDN4011526.1"/>
    <property type="molecule type" value="Genomic_DNA"/>
</dbReference>
<evidence type="ECO:0000313" key="2">
    <source>
        <dbReference type="Proteomes" id="UP001225933"/>
    </source>
</evidence>